<dbReference type="Proteomes" id="UP000008237">
    <property type="component" value="Unassembled WGS sequence"/>
</dbReference>
<proteinExistence type="predicted"/>
<evidence type="ECO:0000313" key="2">
    <source>
        <dbReference type="EMBL" id="EFN80981.1"/>
    </source>
</evidence>
<reference evidence="2 3" key="1">
    <citation type="journal article" date="2010" name="Science">
        <title>Genomic comparison of the ants Camponotus floridanus and Harpegnathos saltator.</title>
        <authorList>
            <person name="Bonasio R."/>
            <person name="Zhang G."/>
            <person name="Ye C."/>
            <person name="Mutti N.S."/>
            <person name="Fang X."/>
            <person name="Qin N."/>
            <person name="Donahue G."/>
            <person name="Yang P."/>
            <person name="Li Q."/>
            <person name="Li C."/>
            <person name="Zhang P."/>
            <person name="Huang Z."/>
            <person name="Berger S.L."/>
            <person name="Reinberg D."/>
            <person name="Wang J."/>
            <person name="Liebig J."/>
        </authorList>
    </citation>
    <scope>NUCLEOTIDE SEQUENCE [LARGE SCALE GENOMIC DNA]</scope>
    <source>
        <strain evidence="2 3">R22 G/1</strain>
    </source>
</reference>
<feature type="region of interest" description="Disordered" evidence="1">
    <location>
        <begin position="93"/>
        <end position="159"/>
    </location>
</feature>
<evidence type="ECO:0000256" key="1">
    <source>
        <dbReference type="SAM" id="MobiDB-lite"/>
    </source>
</evidence>
<dbReference type="EMBL" id="GL450425">
    <property type="protein sequence ID" value="EFN80981.1"/>
    <property type="molecule type" value="Genomic_DNA"/>
</dbReference>
<evidence type="ECO:0000313" key="3">
    <source>
        <dbReference type="Proteomes" id="UP000008237"/>
    </source>
</evidence>
<sequence>MFFAPVAGEHNHPPPGIRPPWTDRFRLSVGPLPTIPVVWETRFTSTDSRFLIGVLSPGFSIRLFLPLVQLPGTAWLTSPIARVSYCGNLPLPTISTRLPGSGEESPTSPRLDKDKGAPQPAKSQAPQRLLGCHSSPAGGLNRPQGQPLPHLNLTPYAQS</sequence>
<name>E2BTK0_HARSA</name>
<dbReference type="AlphaFoldDB" id="E2BTK0"/>
<accession>E2BTK0</accession>
<gene>
    <name evidence="2" type="ORF">EAI_05494</name>
</gene>
<keyword evidence="3" id="KW-1185">Reference proteome</keyword>
<protein>
    <submittedName>
        <fullName evidence="2">Uncharacterized protein</fullName>
    </submittedName>
</protein>
<dbReference type="InParanoid" id="E2BTK0"/>
<feature type="compositionally biased region" description="Polar residues" evidence="1">
    <location>
        <begin position="93"/>
        <end position="108"/>
    </location>
</feature>
<organism evidence="3">
    <name type="scientific">Harpegnathos saltator</name>
    <name type="common">Jerdon's jumping ant</name>
    <dbReference type="NCBI Taxonomy" id="610380"/>
    <lineage>
        <taxon>Eukaryota</taxon>
        <taxon>Metazoa</taxon>
        <taxon>Ecdysozoa</taxon>
        <taxon>Arthropoda</taxon>
        <taxon>Hexapoda</taxon>
        <taxon>Insecta</taxon>
        <taxon>Pterygota</taxon>
        <taxon>Neoptera</taxon>
        <taxon>Endopterygota</taxon>
        <taxon>Hymenoptera</taxon>
        <taxon>Apocrita</taxon>
        <taxon>Aculeata</taxon>
        <taxon>Formicoidea</taxon>
        <taxon>Formicidae</taxon>
        <taxon>Ponerinae</taxon>
        <taxon>Ponerini</taxon>
        <taxon>Harpegnathos</taxon>
    </lineage>
</organism>